<comment type="caution">
    <text evidence="2">The sequence shown here is derived from an EMBL/GenBank/DDBJ whole genome shotgun (WGS) entry which is preliminary data.</text>
</comment>
<sequence>MQPRKCSALYSLSKSPPPLHFLMPLGCPFQPFKRLRVDNRAQLVSNKLKLVTLDENTNVCNSSGTRRLDDDSFNPASPATADPSHPRKRRAKDRGFPPAR</sequence>
<accession>A0A8H6VUN0</accession>
<evidence type="ECO:0000256" key="1">
    <source>
        <dbReference type="SAM" id="MobiDB-lite"/>
    </source>
</evidence>
<evidence type="ECO:0000313" key="3">
    <source>
        <dbReference type="Proteomes" id="UP000636479"/>
    </source>
</evidence>
<proteinExistence type="predicted"/>
<dbReference type="EMBL" id="JACAZF010000009">
    <property type="protein sequence ID" value="KAF7294572.1"/>
    <property type="molecule type" value="Genomic_DNA"/>
</dbReference>
<dbReference type="AlphaFoldDB" id="A0A8H6VUN0"/>
<dbReference type="GeneID" id="59349057"/>
<gene>
    <name evidence="2" type="ORF">MIND_00993700</name>
</gene>
<name>A0A8H6VUN0_9AGAR</name>
<keyword evidence="3" id="KW-1185">Reference proteome</keyword>
<evidence type="ECO:0000313" key="2">
    <source>
        <dbReference type="EMBL" id="KAF7294572.1"/>
    </source>
</evidence>
<dbReference type="Proteomes" id="UP000636479">
    <property type="component" value="Unassembled WGS sequence"/>
</dbReference>
<organism evidence="2 3">
    <name type="scientific">Mycena indigotica</name>
    <dbReference type="NCBI Taxonomy" id="2126181"/>
    <lineage>
        <taxon>Eukaryota</taxon>
        <taxon>Fungi</taxon>
        <taxon>Dikarya</taxon>
        <taxon>Basidiomycota</taxon>
        <taxon>Agaricomycotina</taxon>
        <taxon>Agaricomycetes</taxon>
        <taxon>Agaricomycetidae</taxon>
        <taxon>Agaricales</taxon>
        <taxon>Marasmiineae</taxon>
        <taxon>Mycenaceae</taxon>
        <taxon>Mycena</taxon>
    </lineage>
</organism>
<reference evidence="2" key="1">
    <citation type="submission" date="2020-05" db="EMBL/GenBank/DDBJ databases">
        <title>Mycena genomes resolve the evolution of fungal bioluminescence.</title>
        <authorList>
            <person name="Tsai I.J."/>
        </authorList>
    </citation>
    <scope>NUCLEOTIDE SEQUENCE</scope>
    <source>
        <strain evidence="2">171206Taipei</strain>
    </source>
</reference>
<protein>
    <submittedName>
        <fullName evidence="2">Uncharacterized protein</fullName>
    </submittedName>
</protein>
<feature type="region of interest" description="Disordered" evidence="1">
    <location>
        <begin position="59"/>
        <end position="100"/>
    </location>
</feature>
<dbReference type="RefSeq" id="XP_037215935.1">
    <property type="nucleotide sequence ID" value="XM_037366541.1"/>
</dbReference>